<proteinExistence type="predicted"/>
<dbReference type="AlphaFoldDB" id="A0AAD9WPQ6"/>
<comment type="caution">
    <text evidence="2">The sequence shown here is derived from an EMBL/GenBank/DDBJ whole genome shotgun (WGS) entry which is preliminary data.</text>
</comment>
<dbReference type="SUPFAM" id="SSF81383">
    <property type="entry name" value="F-box domain"/>
    <property type="match status" value="1"/>
</dbReference>
<dbReference type="Gene3D" id="1.20.1280.50">
    <property type="match status" value="1"/>
</dbReference>
<dbReference type="SMART" id="SM00256">
    <property type="entry name" value="FBOX"/>
    <property type="match status" value="1"/>
</dbReference>
<dbReference type="PANTHER" id="PTHR32278">
    <property type="entry name" value="F-BOX DOMAIN-CONTAINING PROTEIN"/>
    <property type="match status" value="1"/>
</dbReference>
<evidence type="ECO:0000313" key="2">
    <source>
        <dbReference type="EMBL" id="KAK2637863.1"/>
    </source>
</evidence>
<dbReference type="PANTHER" id="PTHR32278:SF11">
    <property type="entry name" value="F-BOX DOMAIN-CONTAINING PROTEIN"/>
    <property type="match status" value="1"/>
</dbReference>
<feature type="domain" description="F-box" evidence="1">
    <location>
        <begin position="1"/>
        <end position="46"/>
    </location>
</feature>
<dbReference type="Proteomes" id="UP001280121">
    <property type="component" value="Unassembled WGS sequence"/>
</dbReference>
<protein>
    <recommendedName>
        <fullName evidence="1">F-box domain-containing protein</fullName>
    </recommendedName>
</protein>
<dbReference type="Pfam" id="PF14299">
    <property type="entry name" value="PP2"/>
    <property type="match status" value="1"/>
</dbReference>
<dbReference type="PROSITE" id="PS50181">
    <property type="entry name" value="FBOX"/>
    <property type="match status" value="1"/>
</dbReference>
<accession>A0AAD9WPQ6</accession>
<keyword evidence="3" id="KW-1185">Reference proteome</keyword>
<sequence>MSLDFLPEDCFAHILSFTSPIDACRLSLVSSTVRSAADSDNVWEKFLPSDYQEILSRLVWKVVYSSKKDLFFRLCYPHLIDGGRKSFSIEKSTSKKLYMLSARELSITWAGNPLYWSWKPLLQSRFAEVVELRTITWLEIHGKINTNMISAKTVYGAYLIVKFADRAYRLDSLPSEVSLEVGDIKWQGMAYLRCQENKKQDLEHMYFLNRIEASRYRISRERRIENKRFVSEREDDNNIELLNFYNIAR</sequence>
<evidence type="ECO:0000259" key="1">
    <source>
        <dbReference type="PROSITE" id="PS50181"/>
    </source>
</evidence>
<dbReference type="InterPro" id="IPR025886">
    <property type="entry name" value="PP2-like"/>
</dbReference>
<dbReference type="EMBL" id="JANJYI010000008">
    <property type="protein sequence ID" value="KAK2637863.1"/>
    <property type="molecule type" value="Genomic_DNA"/>
</dbReference>
<dbReference type="InterPro" id="IPR036047">
    <property type="entry name" value="F-box-like_dom_sf"/>
</dbReference>
<dbReference type="CDD" id="cd22162">
    <property type="entry name" value="F-box_AtSKIP3-like"/>
    <property type="match status" value="1"/>
</dbReference>
<reference evidence="2" key="1">
    <citation type="journal article" date="2023" name="Plant J.">
        <title>Genome sequences and population genomics provide insights into the demographic history, inbreeding, and mutation load of two 'living fossil' tree species of Dipteronia.</title>
        <authorList>
            <person name="Feng Y."/>
            <person name="Comes H.P."/>
            <person name="Chen J."/>
            <person name="Zhu S."/>
            <person name="Lu R."/>
            <person name="Zhang X."/>
            <person name="Li P."/>
            <person name="Qiu J."/>
            <person name="Olsen K.M."/>
            <person name="Qiu Y."/>
        </authorList>
    </citation>
    <scope>NUCLEOTIDE SEQUENCE</scope>
    <source>
        <strain evidence="2">KIB01</strain>
    </source>
</reference>
<organism evidence="2 3">
    <name type="scientific">Dipteronia dyeriana</name>
    <dbReference type="NCBI Taxonomy" id="168575"/>
    <lineage>
        <taxon>Eukaryota</taxon>
        <taxon>Viridiplantae</taxon>
        <taxon>Streptophyta</taxon>
        <taxon>Embryophyta</taxon>
        <taxon>Tracheophyta</taxon>
        <taxon>Spermatophyta</taxon>
        <taxon>Magnoliopsida</taxon>
        <taxon>eudicotyledons</taxon>
        <taxon>Gunneridae</taxon>
        <taxon>Pentapetalae</taxon>
        <taxon>rosids</taxon>
        <taxon>malvids</taxon>
        <taxon>Sapindales</taxon>
        <taxon>Sapindaceae</taxon>
        <taxon>Hippocastanoideae</taxon>
        <taxon>Acereae</taxon>
        <taxon>Dipteronia</taxon>
    </lineage>
</organism>
<gene>
    <name evidence="2" type="ORF">Ddye_025658</name>
</gene>
<name>A0AAD9WPQ6_9ROSI</name>
<dbReference type="Pfam" id="PF00646">
    <property type="entry name" value="F-box"/>
    <property type="match status" value="1"/>
</dbReference>
<evidence type="ECO:0000313" key="3">
    <source>
        <dbReference type="Proteomes" id="UP001280121"/>
    </source>
</evidence>
<dbReference type="InterPro" id="IPR001810">
    <property type="entry name" value="F-box_dom"/>
</dbReference>